<protein>
    <recommendedName>
        <fullName evidence="5">DUF1177 domain-containing protein</fullName>
    </recommendedName>
</protein>
<dbReference type="Proteomes" id="UP000093694">
    <property type="component" value="Unassembled WGS sequence"/>
</dbReference>
<sequence length="307" mass="32662">MILKQAIDIYELLDDPKIDGEKVVDFFTKNGVKDISSTRISGDKGYTDFVKIKIPGINGKSQGGYAPTLGVVGRLGGIGARPDVIGMVSDGDGAVAALTAAYKLGIMSDKGDKLNGDVIISTHICPNAPTLEHNPAPFMNSPVNMYTMNENEVESKMDAILSIDTTKGNKIVNHKGVAISPTVKEGYILKVSYDLLEILEKTSGEKGVTFPIAMQDITPYGNGISHINSILQPSTATSSPVVGVAITTESLVAGCDTGASHIEDISLAAGFAIEVAKAFGKNNCSFYDEDEFKKLNEIYGSMTKFQK</sequence>
<keyword evidence="4" id="KW-1185">Reference proteome</keyword>
<evidence type="ECO:0000313" key="4">
    <source>
        <dbReference type="Proteomes" id="UP000093694"/>
    </source>
</evidence>
<evidence type="ECO:0008006" key="5">
    <source>
        <dbReference type="Google" id="ProtNLM"/>
    </source>
</evidence>
<name>A0A168PNF9_9CLOT</name>
<dbReference type="RefSeq" id="WP_063602320.1">
    <property type="nucleotide sequence ID" value="NZ_LITQ01000038.1"/>
</dbReference>
<dbReference type="Proteomes" id="UP000077384">
    <property type="component" value="Unassembled WGS sequence"/>
</dbReference>
<reference evidence="1 3" key="1">
    <citation type="journal article" date="2015" name="Biotechnol. Bioeng.">
        <title>Genome sequence and phenotypic characterization of Caulobacter segnis.</title>
        <authorList>
            <person name="Patel S."/>
            <person name="Fletcher B."/>
            <person name="Scott D.C."/>
            <person name="Ely B."/>
        </authorList>
    </citation>
    <scope>NUCLEOTIDE SEQUENCE [LARGE SCALE GENOMIC DNA]</scope>
    <source>
        <strain evidence="1 3">PS02</strain>
    </source>
</reference>
<dbReference type="EMBL" id="LITQ01000038">
    <property type="protein sequence ID" value="OAA87957.1"/>
    <property type="molecule type" value="Genomic_DNA"/>
</dbReference>
<organism evidence="1 3">
    <name type="scientific">Clostridium coskatii</name>
    <dbReference type="NCBI Taxonomy" id="1705578"/>
    <lineage>
        <taxon>Bacteria</taxon>
        <taxon>Bacillati</taxon>
        <taxon>Bacillota</taxon>
        <taxon>Clostridia</taxon>
        <taxon>Eubacteriales</taxon>
        <taxon>Clostridiaceae</taxon>
        <taxon>Clostridium</taxon>
    </lineage>
</organism>
<dbReference type="InterPro" id="IPR009561">
    <property type="entry name" value="DUF1177"/>
</dbReference>
<dbReference type="EMBL" id="LROR01000020">
    <property type="protein sequence ID" value="OBR97592.1"/>
    <property type="molecule type" value="Genomic_DNA"/>
</dbReference>
<evidence type="ECO:0000313" key="2">
    <source>
        <dbReference type="EMBL" id="OBR97592.1"/>
    </source>
</evidence>
<reference evidence="2 4" key="2">
    <citation type="journal article" date="2016" name="Front. Microbiol.">
        <title>Industrial Acetogenic Biocatalysts: A Comparative Metabolic and Genomic Analysis.</title>
        <authorList>
            <person name="Bengelsdorf F."/>
            <person name="Poehlein A."/>
            <person name="Sonja S."/>
            <person name="Erz C."/>
            <person name="Hummel T."/>
            <person name="Hoffmeister S."/>
            <person name="Daniel R."/>
            <person name="Durre P."/>
        </authorList>
    </citation>
    <scope>NUCLEOTIDE SEQUENCE [LARGE SCALE GENOMIC DNA]</scope>
    <source>
        <strain evidence="2 4">PTA-10522</strain>
    </source>
</reference>
<evidence type="ECO:0000313" key="3">
    <source>
        <dbReference type="Proteomes" id="UP000077384"/>
    </source>
</evidence>
<proteinExistence type="predicted"/>
<dbReference type="Pfam" id="PF06675">
    <property type="entry name" value="DUF1177"/>
    <property type="match status" value="1"/>
</dbReference>
<comment type="caution">
    <text evidence="1">The sequence shown here is derived from an EMBL/GenBank/DDBJ whole genome shotgun (WGS) entry which is preliminary data.</text>
</comment>
<evidence type="ECO:0000313" key="1">
    <source>
        <dbReference type="EMBL" id="OAA87957.1"/>
    </source>
</evidence>
<gene>
    <name evidence="2" type="ORF">CLCOS_01830</name>
    <name evidence="1" type="ORF">WX73_02652</name>
</gene>
<dbReference type="AlphaFoldDB" id="A0A168PNF9"/>
<dbReference type="PATRIC" id="fig|1705578.3.peg.2921"/>
<accession>A0A168PNF9</accession>